<accession>A0AAX2GZM9</accession>
<evidence type="ECO:0000313" key="1">
    <source>
        <dbReference type="EMBL" id="AMD84149.1"/>
    </source>
</evidence>
<dbReference type="KEGG" id="chg:AXF12_00505"/>
<evidence type="ECO:0000313" key="4">
    <source>
        <dbReference type="Proteomes" id="UP000215539"/>
    </source>
</evidence>
<dbReference type="InterPro" id="IPR025535">
    <property type="entry name" value="DUF4421"/>
</dbReference>
<dbReference type="Pfam" id="PF14391">
    <property type="entry name" value="DUF4421"/>
    <property type="match status" value="1"/>
</dbReference>
<sequence length="284" mass="32120">MGQIAAQQRDSTYVYTFKQRMWGQLYGVTQYLTITHEGKSYMPNIPVGFGASVGWRGKHSMSIGGAINVAQTTPENGFRTRSDDFQWHNYWRHVIVDAYYQKYKGFYVELPDDQQYLNYPELTMQQIGLDITYVWNGNRLSAATAFDQSELQLRSAGSFLFGNSLFWHRVVPLGTDVAGEPFENWQAGFSAGYMYTWVLGRRWAMTIGSTVGANIGNESVLLRRGKLKVYPISVGRISVLYNCGTWIAAVQGVFTNKGIHSAEGQQVNIYMPSLQLGITKHFNL</sequence>
<proteinExistence type="predicted"/>
<evidence type="ECO:0000313" key="3">
    <source>
        <dbReference type="Proteomes" id="UP000065822"/>
    </source>
</evidence>
<keyword evidence="3" id="KW-1185">Reference proteome</keyword>
<reference evidence="1 3" key="1">
    <citation type="submission" date="2016-02" db="EMBL/GenBank/DDBJ databases">
        <authorList>
            <person name="Holder M.E."/>
            <person name="Ajami N.J."/>
            <person name="Petrosino J.F."/>
        </authorList>
    </citation>
    <scope>NUCLEOTIDE SEQUENCE [LARGE SCALE GENOMIC DNA]</scope>
    <source>
        <strain evidence="1 3">CCUG 32990</strain>
    </source>
</reference>
<evidence type="ECO:0000313" key="2">
    <source>
        <dbReference type="EMBL" id="SNV13099.1"/>
    </source>
</evidence>
<protein>
    <submittedName>
        <fullName evidence="2">Uncharacterized protein</fullName>
    </submittedName>
</protein>
<dbReference type="AlphaFoldDB" id="A0AAX2GZM9"/>
<gene>
    <name evidence="1" type="ORF">AXF12_00505</name>
    <name evidence="2" type="ORF">SAMEA44541418_01672</name>
</gene>
<dbReference type="Proteomes" id="UP000215539">
    <property type="component" value="Chromosome 1"/>
</dbReference>
<organism evidence="2 4">
    <name type="scientific">Capnocytophaga haemolytica</name>
    <dbReference type="NCBI Taxonomy" id="45243"/>
    <lineage>
        <taxon>Bacteria</taxon>
        <taxon>Pseudomonadati</taxon>
        <taxon>Bacteroidota</taxon>
        <taxon>Flavobacteriia</taxon>
        <taxon>Flavobacteriales</taxon>
        <taxon>Flavobacteriaceae</taxon>
        <taxon>Capnocytophaga</taxon>
    </lineage>
</organism>
<dbReference type="EMBL" id="CP014227">
    <property type="protein sequence ID" value="AMD84149.1"/>
    <property type="molecule type" value="Genomic_DNA"/>
</dbReference>
<dbReference type="Proteomes" id="UP000065822">
    <property type="component" value="Chromosome"/>
</dbReference>
<dbReference type="EMBL" id="LT906449">
    <property type="protein sequence ID" value="SNV13099.1"/>
    <property type="molecule type" value="Genomic_DNA"/>
</dbReference>
<reference evidence="2 4" key="2">
    <citation type="submission" date="2017-06" db="EMBL/GenBank/DDBJ databases">
        <authorList>
            <consortium name="Pathogen Informatics"/>
        </authorList>
    </citation>
    <scope>NUCLEOTIDE SEQUENCE [LARGE SCALE GENOMIC DNA]</scope>
    <source>
        <strain evidence="2 4">NCTC12947</strain>
    </source>
</reference>
<name>A0AAX2GZM9_9FLAO</name>